<gene>
    <name evidence="1" type="ORF">AN2V17_21900</name>
</gene>
<evidence type="ECO:0000313" key="2">
    <source>
        <dbReference type="Proteomes" id="UP001374599"/>
    </source>
</evidence>
<sequence>MKKIAFIIFTTVILLCSCSKKADPDYPEFSKTNWGMSMAETLNAYGISEKDTSHYVEDSVFSVKGYELFGEKTSIIIFNFINFKKGNPKLCSVKVNYPESADLNNVLKEMKKVYGETVSNISIYDLFQVFEDKLPVKEYTESDHLKLWANNKSVLQSIPENQHENYRNLWKNYQTSLRDDNWDTFSKNAKMVTVVWSDNGEFPSLEKYALDFNGYNLVVFNEINSQLSNQ</sequence>
<evidence type="ECO:0000313" key="1">
    <source>
        <dbReference type="EMBL" id="GMQ62958.1"/>
    </source>
</evidence>
<protein>
    <submittedName>
        <fullName evidence="1">Uncharacterized protein</fullName>
    </submittedName>
</protein>
<accession>A0ACB5UK87</accession>
<keyword evidence="2" id="KW-1185">Reference proteome</keyword>
<comment type="caution">
    <text evidence="1">The sequence shown here is derived from an EMBL/GenBank/DDBJ whole genome shotgun (WGS) entry which is preliminary data.</text>
</comment>
<dbReference type="EMBL" id="BTPU01000032">
    <property type="protein sequence ID" value="GMQ62958.1"/>
    <property type="molecule type" value="Genomic_DNA"/>
</dbReference>
<reference evidence="1" key="1">
    <citation type="submission" date="2023-09" db="EMBL/GenBank/DDBJ databases">
        <title>Vallitalea sediminicola and Vallitalea maricola sp. nov., anaerobic bacteria isolated from marine sediment.</title>
        <authorList>
            <person name="Hirano S."/>
            <person name="Maeda A."/>
            <person name="Terahara T."/>
            <person name="Mori K."/>
            <person name="Hamada M."/>
            <person name="Matsumoto R."/>
            <person name="Kobayashi T."/>
        </authorList>
    </citation>
    <scope>NUCLEOTIDE SEQUENCE</scope>
    <source>
        <strain evidence="1">AN17-2</strain>
    </source>
</reference>
<name>A0ACB5UK87_9FIRM</name>
<organism evidence="1 2">
    <name type="scientific">Vallitalea maricola</name>
    <dbReference type="NCBI Taxonomy" id="3074433"/>
    <lineage>
        <taxon>Bacteria</taxon>
        <taxon>Bacillati</taxon>
        <taxon>Bacillota</taxon>
        <taxon>Clostridia</taxon>
        <taxon>Lachnospirales</taxon>
        <taxon>Vallitaleaceae</taxon>
        <taxon>Vallitalea</taxon>
    </lineage>
</organism>
<proteinExistence type="predicted"/>
<dbReference type="Proteomes" id="UP001374599">
    <property type="component" value="Unassembled WGS sequence"/>
</dbReference>